<feature type="repeat" description="Lumazine-binding" evidence="10">
    <location>
        <begin position="1"/>
        <end position="96"/>
    </location>
</feature>
<gene>
    <name evidence="12" type="ORF">JBF11_02475</name>
</gene>
<protein>
    <recommendedName>
        <fullName evidence="5 9">Riboflavin synthase</fullName>
        <ecNumber evidence="4 9">2.5.1.9</ecNumber>
    </recommendedName>
</protein>
<comment type="catalytic activity">
    <reaction evidence="1">
        <text>2 6,7-dimethyl-8-(1-D-ribityl)lumazine + H(+) = 5-amino-6-(D-ribitylamino)uracil + riboflavin</text>
        <dbReference type="Rhea" id="RHEA:20772"/>
        <dbReference type="ChEBI" id="CHEBI:15378"/>
        <dbReference type="ChEBI" id="CHEBI:15934"/>
        <dbReference type="ChEBI" id="CHEBI:57986"/>
        <dbReference type="ChEBI" id="CHEBI:58201"/>
        <dbReference type="EC" id="2.5.1.9"/>
    </reaction>
</comment>
<dbReference type="Pfam" id="PF00677">
    <property type="entry name" value="Lum_binding"/>
    <property type="match status" value="2"/>
</dbReference>
<dbReference type="InterPro" id="IPR023366">
    <property type="entry name" value="ATP_synth_asu-like_sf"/>
</dbReference>
<sequence length="217" mass="23530">MFTGLIEGIGEVVSVRRLGGDLRLGIRPGFAFPNPVIGESVAVNGTCLTVETAENGILSFYASEETLACSNISLLANKSKVNMERALALGSRLGGHLVSGHVDTMGTVRSIQNIGQSRAVSIHFSDEWAKYIIPKGSVALDGISLTVNTCDFDFLTVNVIPETWKATTVADWSVGQKINIETDMIGKYILRSQFIENNKPKKSAIDEDFLRENGFFA</sequence>
<evidence type="ECO:0000256" key="2">
    <source>
        <dbReference type="ARBA" id="ARBA00002803"/>
    </source>
</evidence>
<evidence type="ECO:0000256" key="4">
    <source>
        <dbReference type="ARBA" id="ARBA00012827"/>
    </source>
</evidence>
<dbReference type="EC" id="2.5.1.9" evidence="4 9"/>
<evidence type="ECO:0000256" key="9">
    <source>
        <dbReference type="NCBIfam" id="TIGR00187"/>
    </source>
</evidence>
<keyword evidence="13" id="KW-1185">Reference proteome</keyword>
<dbReference type="PANTHER" id="PTHR21098:SF12">
    <property type="entry name" value="RIBOFLAVIN SYNTHASE"/>
    <property type="match status" value="1"/>
</dbReference>
<dbReference type="InterPro" id="IPR001783">
    <property type="entry name" value="Lumazine-bd"/>
</dbReference>
<evidence type="ECO:0000256" key="7">
    <source>
        <dbReference type="ARBA" id="ARBA00022679"/>
    </source>
</evidence>
<dbReference type="PROSITE" id="PS51177">
    <property type="entry name" value="LUMAZINE_BIND"/>
    <property type="match status" value="2"/>
</dbReference>
<evidence type="ECO:0000259" key="11">
    <source>
        <dbReference type="PROSITE" id="PS51177"/>
    </source>
</evidence>
<evidence type="ECO:0000256" key="10">
    <source>
        <dbReference type="PROSITE-ProRule" id="PRU00524"/>
    </source>
</evidence>
<dbReference type="InterPro" id="IPR017938">
    <property type="entry name" value="Riboflavin_synthase-like_b-brl"/>
</dbReference>
<dbReference type="SUPFAM" id="SSF63380">
    <property type="entry name" value="Riboflavin synthase domain-like"/>
    <property type="match status" value="2"/>
</dbReference>
<dbReference type="Gene3D" id="2.40.30.20">
    <property type="match status" value="2"/>
</dbReference>
<feature type="repeat" description="Lumazine-binding" evidence="10">
    <location>
        <begin position="97"/>
        <end position="193"/>
    </location>
</feature>
<dbReference type="PANTHER" id="PTHR21098">
    <property type="entry name" value="RIBOFLAVIN SYNTHASE ALPHA CHAIN"/>
    <property type="match status" value="1"/>
</dbReference>
<keyword evidence="8" id="KW-0677">Repeat</keyword>
<dbReference type="InterPro" id="IPR026017">
    <property type="entry name" value="Lumazine-bd_dom"/>
</dbReference>
<organism evidence="12 13">
    <name type="scientific">Taurinivorans muris</name>
    <dbReference type="NCBI Taxonomy" id="2787751"/>
    <lineage>
        <taxon>Bacteria</taxon>
        <taxon>Pseudomonadati</taxon>
        <taxon>Thermodesulfobacteriota</taxon>
        <taxon>Desulfovibrionia</taxon>
        <taxon>Desulfovibrionales</taxon>
        <taxon>Desulfovibrionaceae</taxon>
        <taxon>Taurinivorans</taxon>
    </lineage>
</organism>
<dbReference type="Proteomes" id="UP001058120">
    <property type="component" value="Chromosome"/>
</dbReference>
<keyword evidence="7 12" id="KW-0808">Transferase</keyword>
<evidence type="ECO:0000313" key="13">
    <source>
        <dbReference type="Proteomes" id="UP001058120"/>
    </source>
</evidence>
<evidence type="ECO:0000256" key="3">
    <source>
        <dbReference type="ARBA" id="ARBA00004887"/>
    </source>
</evidence>
<evidence type="ECO:0000313" key="12">
    <source>
        <dbReference type="EMBL" id="UWX06202.1"/>
    </source>
</evidence>
<dbReference type="GO" id="GO:0004746">
    <property type="term" value="F:riboflavin synthase activity"/>
    <property type="evidence" value="ECO:0007669"/>
    <property type="project" value="UniProtKB-EC"/>
</dbReference>
<evidence type="ECO:0000256" key="5">
    <source>
        <dbReference type="ARBA" id="ARBA00013950"/>
    </source>
</evidence>
<dbReference type="NCBIfam" id="NF006767">
    <property type="entry name" value="PRK09289.1"/>
    <property type="match status" value="1"/>
</dbReference>
<dbReference type="CDD" id="cd00402">
    <property type="entry name" value="Riboflavin_synthase_like"/>
    <property type="match status" value="1"/>
</dbReference>
<comment type="pathway">
    <text evidence="3">Cofactor biosynthesis; riboflavin biosynthesis; riboflavin from 2-hydroxy-3-oxobutyl phosphate and 5-amino-6-(D-ribitylamino)uracil: step 2/2.</text>
</comment>
<feature type="domain" description="Lumazine-binding" evidence="11">
    <location>
        <begin position="97"/>
        <end position="193"/>
    </location>
</feature>
<feature type="domain" description="Lumazine-binding" evidence="11">
    <location>
        <begin position="1"/>
        <end position="96"/>
    </location>
</feature>
<dbReference type="NCBIfam" id="TIGR00187">
    <property type="entry name" value="ribE"/>
    <property type="match status" value="1"/>
</dbReference>
<comment type="function">
    <text evidence="2">Catalyzes the dismutation of two molecules of 6,7-dimethyl-8-ribityllumazine, resulting in the formation of riboflavin and 5-amino-6-(D-ribitylamino)uracil.</text>
</comment>
<reference evidence="12" key="1">
    <citation type="submission" date="2020-12" db="EMBL/GenBank/DDBJ databases">
        <title>Taurinivorans muris gen. nov., sp. nov., fundamental and realized metabolic niche of a ubiquitous sulfidogenic bacterium in the murine intestine.</title>
        <authorList>
            <person name="Ye H."/>
            <person name="Hanson B.T."/>
            <person name="Loy A."/>
        </authorList>
    </citation>
    <scope>NUCLEOTIDE SEQUENCE</scope>
    <source>
        <strain evidence="12">LT0009</strain>
    </source>
</reference>
<proteinExistence type="predicted"/>
<dbReference type="RefSeq" id="WP_334315804.1">
    <property type="nucleotide sequence ID" value="NZ_CP065938.1"/>
</dbReference>
<evidence type="ECO:0000256" key="8">
    <source>
        <dbReference type="ARBA" id="ARBA00022737"/>
    </source>
</evidence>
<accession>A0ABY5Y3C1</accession>
<keyword evidence="6" id="KW-0686">Riboflavin biosynthesis</keyword>
<evidence type="ECO:0000256" key="6">
    <source>
        <dbReference type="ARBA" id="ARBA00022619"/>
    </source>
</evidence>
<evidence type="ECO:0000256" key="1">
    <source>
        <dbReference type="ARBA" id="ARBA00000968"/>
    </source>
</evidence>
<dbReference type="EMBL" id="CP065938">
    <property type="protein sequence ID" value="UWX06202.1"/>
    <property type="molecule type" value="Genomic_DNA"/>
</dbReference>
<name>A0ABY5Y3C1_9BACT</name>
<dbReference type="PIRSF" id="PIRSF000498">
    <property type="entry name" value="Riboflavin_syn_A"/>
    <property type="match status" value="1"/>
</dbReference>